<keyword evidence="2" id="KW-1003">Cell membrane</keyword>
<dbReference type="SMART" id="SM00179">
    <property type="entry name" value="EGF_CA"/>
    <property type="match status" value="7"/>
</dbReference>
<name>A0AAU9WRH5_9CNID</name>
<keyword evidence="3 12" id="KW-0245">EGF-like domain</keyword>
<comment type="caution">
    <text evidence="13">Lacks conserved residue(s) required for the propagation of feature annotation.</text>
</comment>
<dbReference type="CDD" id="cd00054">
    <property type="entry name" value="EGF_CA"/>
    <property type="match status" value="5"/>
</dbReference>
<dbReference type="SUPFAM" id="SSF57440">
    <property type="entry name" value="Kringle-like"/>
    <property type="match status" value="5"/>
</dbReference>
<keyword evidence="11" id="KW-0325">Glycoprotein</keyword>
<feature type="disulfide bond" evidence="12">
    <location>
        <begin position="426"/>
        <end position="435"/>
    </location>
</feature>
<dbReference type="Pfam" id="PF00040">
    <property type="entry name" value="fn2"/>
    <property type="match status" value="6"/>
</dbReference>
<evidence type="ECO:0000256" key="4">
    <source>
        <dbReference type="ARBA" id="ARBA00022692"/>
    </source>
</evidence>
<dbReference type="InterPro" id="IPR013806">
    <property type="entry name" value="Kringle-like"/>
</dbReference>
<dbReference type="EMBL" id="CALNXJ010000020">
    <property type="protein sequence ID" value="CAH3123728.1"/>
    <property type="molecule type" value="Genomic_DNA"/>
</dbReference>
<protein>
    <submittedName>
        <fullName evidence="16">Uncharacterized protein</fullName>
    </submittedName>
</protein>
<proteinExistence type="predicted"/>
<dbReference type="SMART" id="SM00181">
    <property type="entry name" value="EGF"/>
    <property type="match status" value="7"/>
</dbReference>
<dbReference type="PROSITE" id="PS50026">
    <property type="entry name" value="EGF_3"/>
    <property type="match status" value="7"/>
</dbReference>
<feature type="domain" description="Fibronectin type-II" evidence="15">
    <location>
        <begin position="274"/>
        <end position="313"/>
    </location>
</feature>
<dbReference type="GO" id="GO:0007219">
    <property type="term" value="P:Notch signaling pathway"/>
    <property type="evidence" value="ECO:0007669"/>
    <property type="project" value="TreeGrafter"/>
</dbReference>
<dbReference type="FunFam" id="2.10.25.10:FF:000012">
    <property type="entry name" value="Delta-like protein"/>
    <property type="match status" value="1"/>
</dbReference>
<feature type="disulfide bond" evidence="12">
    <location>
        <begin position="338"/>
        <end position="347"/>
    </location>
</feature>
<comment type="caution">
    <text evidence="16">The sequence shown here is derived from an EMBL/GenBank/DDBJ whole genome shotgun (WGS) entry which is preliminary data.</text>
</comment>
<keyword evidence="6" id="KW-0677">Repeat</keyword>
<feature type="domain" description="Fibronectin type-II" evidence="15">
    <location>
        <begin position="98"/>
        <end position="137"/>
    </location>
</feature>
<dbReference type="PROSITE" id="PS00022">
    <property type="entry name" value="EGF_1"/>
    <property type="match status" value="6"/>
</dbReference>
<feature type="domain" description="EGF-like" evidence="14">
    <location>
        <begin position="312"/>
        <end position="348"/>
    </location>
</feature>
<dbReference type="Gene3D" id="2.10.10.10">
    <property type="entry name" value="Fibronectin, type II, collagen-binding"/>
    <property type="match status" value="6"/>
</dbReference>
<evidence type="ECO:0000256" key="2">
    <source>
        <dbReference type="ARBA" id="ARBA00022475"/>
    </source>
</evidence>
<sequence length="650" mass="70903">CPPGKKTDDPQGRCCVFPFEYGGVTYQSCTNGWCSFDEVYVGNWANCVNPCTNNPCQNGGDCTVTGDDSYSCKCADGYYGETCEKGLPCPPGKKTDDPQGRCCVFPFEYGGVTYQSCTNGWCSFDEVYVGNWANCVSPCKSHPCKNGGTCTMTGLDSFSCKCTDDFEGDTCDKRLPCLPGKKTDDPQGRCCVFPFEYGGVTYQSCTNGWCSFDEVYVGNWANCVNPCTKSPCQNGGDCTVTGDDSYSCNCADGYYGESCEKGLPCLPGKKTDDPQGRCCVFPFEYGGVTYQSCTNGWCSFDEVYVGNWANCVNPCTKSPCQNGGDCTVTGDDSYSCKCADGYYGESCEKGLPCLPGKKTDDPQGRCCVFPFEYGGVTYQSCTNGWCSFDEVYVGNWANCVNPCTKSPCQNGGDCTVTGDDSYSCKCADGYYGETCEKVSPCKSHPCKNGGTCTMTSLDSFSCKCTDDFEGDTCEKRRCCVFPFEYGGVTYQSCTNGWCSFDEVYVGNWANCVDECESSPCKNGASCKITQDGYSCQPCPAGWDGKNCDEVTWKSEGCFKEHKRKAKMVIGRKIATIHGKKLSIQDVFDKCKIAAEKKGFKIFGIRNRNRCFTTSDGKVQEFKKYGVSSKCKIDDNGLGVGMKLTNFVYTR</sequence>
<evidence type="ECO:0000256" key="10">
    <source>
        <dbReference type="ARBA" id="ARBA00023157"/>
    </source>
</evidence>
<accession>A0AAU9WRH5</accession>
<dbReference type="InterPro" id="IPR036943">
    <property type="entry name" value="FN_type2_sf"/>
</dbReference>
<dbReference type="SUPFAM" id="SSF57196">
    <property type="entry name" value="EGF/Laminin"/>
    <property type="match status" value="7"/>
</dbReference>
<dbReference type="Gene3D" id="2.10.25.10">
    <property type="entry name" value="Laminin"/>
    <property type="match status" value="7"/>
</dbReference>
<evidence type="ECO:0000256" key="3">
    <source>
        <dbReference type="ARBA" id="ARBA00022536"/>
    </source>
</evidence>
<feature type="domain" description="EGF-like" evidence="14">
    <location>
        <begin position="224"/>
        <end position="260"/>
    </location>
</feature>
<reference evidence="16 17" key="1">
    <citation type="submission" date="2022-05" db="EMBL/GenBank/DDBJ databases">
        <authorList>
            <consortium name="Genoscope - CEA"/>
            <person name="William W."/>
        </authorList>
    </citation>
    <scope>NUCLEOTIDE SEQUENCE [LARGE SCALE GENOMIC DNA]</scope>
</reference>
<evidence type="ECO:0000256" key="13">
    <source>
        <dbReference type="PROSITE-ProRule" id="PRU00479"/>
    </source>
</evidence>
<dbReference type="FunFam" id="2.10.25.10:FF:000391">
    <property type="entry name" value="Weary, isoform C"/>
    <property type="match status" value="1"/>
</dbReference>
<dbReference type="FunFam" id="2.10.25.10:FF:000095">
    <property type="entry name" value="Notch, isoform B"/>
    <property type="match status" value="3"/>
</dbReference>
<evidence type="ECO:0000256" key="8">
    <source>
        <dbReference type="ARBA" id="ARBA00022989"/>
    </source>
</evidence>
<keyword evidence="4" id="KW-0812">Transmembrane</keyword>
<feature type="domain" description="Fibronectin type-II" evidence="15">
    <location>
        <begin position="362"/>
        <end position="401"/>
    </location>
</feature>
<feature type="domain" description="EGF-like" evidence="14">
    <location>
        <begin position="48"/>
        <end position="84"/>
    </location>
</feature>
<evidence type="ECO:0000256" key="9">
    <source>
        <dbReference type="ARBA" id="ARBA00023136"/>
    </source>
</evidence>
<gene>
    <name evidence="16" type="ORF">PMEA_00011431</name>
</gene>
<feature type="disulfide bond" evidence="12">
    <location>
        <begin position="464"/>
        <end position="473"/>
    </location>
</feature>
<evidence type="ECO:0000313" key="16">
    <source>
        <dbReference type="EMBL" id="CAH3123728.1"/>
    </source>
</evidence>
<dbReference type="Pfam" id="PF00008">
    <property type="entry name" value="EGF"/>
    <property type="match status" value="6"/>
</dbReference>
<organism evidence="16 17">
    <name type="scientific">Pocillopora meandrina</name>
    <dbReference type="NCBI Taxonomy" id="46732"/>
    <lineage>
        <taxon>Eukaryota</taxon>
        <taxon>Metazoa</taxon>
        <taxon>Cnidaria</taxon>
        <taxon>Anthozoa</taxon>
        <taxon>Hexacorallia</taxon>
        <taxon>Scleractinia</taxon>
        <taxon>Astrocoeniina</taxon>
        <taxon>Pocilloporidae</taxon>
        <taxon>Pocillopora</taxon>
    </lineage>
</organism>
<feature type="disulfide bond" evidence="12">
    <location>
        <begin position="250"/>
        <end position="259"/>
    </location>
</feature>
<evidence type="ECO:0000256" key="7">
    <source>
        <dbReference type="ARBA" id="ARBA00022837"/>
    </source>
</evidence>
<evidence type="ECO:0000313" key="17">
    <source>
        <dbReference type="Proteomes" id="UP001159428"/>
    </source>
</evidence>
<dbReference type="PROSITE" id="PS51092">
    <property type="entry name" value="FN2_2"/>
    <property type="match status" value="5"/>
</dbReference>
<dbReference type="SMART" id="SM00059">
    <property type="entry name" value="FN2"/>
    <property type="match status" value="6"/>
</dbReference>
<evidence type="ECO:0000259" key="14">
    <source>
        <dbReference type="PROSITE" id="PS50026"/>
    </source>
</evidence>
<feature type="domain" description="Fibronectin type-II" evidence="15">
    <location>
        <begin position="10"/>
        <end position="49"/>
    </location>
</feature>
<dbReference type="GO" id="GO:0005112">
    <property type="term" value="F:Notch binding"/>
    <property type="evidence" value="ECO:0007669"/>
    <property type="project" value="TreeGrafter"/>
</dbReference>
<feature type="domain" description="EGF-like" evidence="14">
    <location>
        <begin position="136"/>
        <end position="172"/>
    </location>
</feature>
<dbReference type="AlphaFoldDB" id="A0AAU9WRH5"/>
<keyword evidence="5" id="KW-0732">Signal</keyword>
<feature type="domain" description="EGF-like" evidence="14">
    <location>
        <begin position="400"/>
        <end position="436"/>
    </location>
</feature>
<dbReference type="PANTHER" id="PTHR12916">
    <property type="entry name" value="CYTOCHROME C OXIDASE POLYPEPTIDE VIC-2"/>
    <property type="match status" value="1"/>
</dbReference>
<feature type="domain" description="EGF-like" evidence="14">
    <location>
        <begin position="512"/>
        <end position="548"/>
    </location>
</feature>
<evidence type="ECO:0000256" key="12">
    <source>
        <dbReference type="PROSITE-ProRule" id="PRU00076"/>
    </source>
</evidence>
<evidence type="ECO:0000256" key="11">
    <source>
        <dbReference type="ARBA" id="ARBA00023180"/>
    </source>
</evidence>
<feature type="domain" description="Fibronectin type-II" evidence="15">
    <location>
        <begin position="186"/>
        <end position="225"/>
    </location>
</feature>
<keyword evidence="10 12" id="KW-1015">Disulfide bond</keyword>
<evidence type="ECO:0000256" key="6">
    <source>
        <dbReference type="ARBA" id="ARBA00022737"/>
    </source>
</evidence>
<dbReference type="InterPro" id="IPR001881">
    <property type="entry name" value="EGF-like_Ca-bd_dom"/>
</dbReference>
<evidence type="ECO:0000256" key="1">
    <source>
        <dbReference type="ARBA" id="ARBA00004251"/>
    </source>
</evidence>
<dbReference type="InterPro" id="IPR000562">
    <property type="entry name" value="FN_type2_dom"/>
</dbReference>
<dbReference type="PANTHER" id="PTHR12916:SF9">
    <property type="entry name" value="NEUROGENIC LOCUS NOTCH HOMOLOG PROTEIN 1-RELATED"/>
    <property type="match status" value="1"/>
</dbReference>
<dbReference type="InterPro" id="IPR000742">
    <property type="entry name" value="EGF"/>
</dbReference>
<feature type="non-terminal residue" evidence="16">
    <location>
        <position position="1"/>
    </location>
</feature>
<keyword evidence="17" id="KW-1185">Reference proteome</keyword>
<dbReference type="GO" id="GO:0005509">
    <property type="term" value="F:calcium ion binding"/>
    <property type="evidence" value="ECO:0007669"/>
    <property type="project" value="InterPro"/>
</dbReference>
<feature type="disulfide bond" evidence="12">
    <location>
        <begin position="162"/>
        <end position="171"/>
    </location>
</feature>
<comment type="subcellular location">
    <subcellularLocation>
        <location evidence="1">Cell membrane</location>
        <topology evidence="1">Single-pass type I membrane protein</topology>
    </subcellularLocation>
</comment>
<feature type="disulfide bond" evidence="12">
    <location>
        <begin position="74"/>
        <end position="83"/>
    </location>
</feature>
<keyword evidence="7" id="KW-0106">Calcium</keyword>
<dbReference type="PROSITE" id="PS01186">
    <property type="entry name" value="EGF_2"/>
    <property type="match status" value="4"/>
</dbReference>
<dbReference type="Proteomes" id="UP001159428">
    <property type="component" value="Unassembled WGS sequence"/>
</dbReference>
<dbReference type="GO" id="GO:0005886">
    <property type="term" value="C:plasma membrane"/>
    <property type="evidence" value="ECO:0007669"/>
    <property type="project" value="UniProtKB-SubCell"/>
</dbReference>
<feature type="disulfide bond" evidence="12">
    <location>
        <begin position="538"/>
        <end position="547"/>
    </location>
</feature>
<evidence type="ECO:0000259" key="15">
    <source>
        <dbReference type="PROSITE" id="PS51092"/>
    </source>
</evidence>
<dbReference type="FunFam" id="2.10.25.10:FF:000063">
    <property type="entry name" value="Slit guidance ligand 2"/>
    <property type="match status" value="1"/>
</dbReference>
<keyword evidence="9" id="KW-0472">Membrane</keyword>
<feature type="domain" description="EGF-like" evidence="14">
    <location>
        <begin position="437"/>
        <end position="474"/>
    </location>
</feature>
<keyword evidence="8" id="KW-1133">Transmembrane helix</keyword>
<evidence type="ECO:0000256" key="5">
    <source>
        <dbReference type="ARBA" id="ARBA00022729"/>
    </source>
</evidence>